<evidence type="ECO:0000313" key="4">
    <source>
        <dbReference type="EMBL" id="MFD1889938.1"/>
    </source>
</evidence>
<dbReference type="SUPFAM" id="SSF48403">
    <property type="entry name" value="Ankyrin repeat"/>
    <property type="match status" value="1"/>
</dbReference>
<keyword evidence="2 3" id="KW-0040">ANK repeat</keyword>
<dbReference type="InterPro" id="IPR002110">
    <property type="entry name" value="Ankyrin_rpt"/>
</dbReference>
<protein>
    <submittedName>
        <fullName evidence="4">Ankyrin repeat domain-containing protein</fullName>
    </submittedName>
</protein>
<evidence type="ECO:0000256" key="1">
    <source>
        <dbReference type="ARBA" id="ARBA00022737"/>
    </source>
</evidence>
<accession>A0ABW4RWX4</accession>
<dbReference type="PROSITE" id="PS50297">
    <property type="entry name" value="ANK_REP_REGION"/>
    <property type="match status" value="2"/>
</dbReference>
<evidence type="ECO:0000256" key="2">
    <source>
        <dbReference type="ARBA" id="ARBA00023043"/>
    </source>
</evidence>
<dbReference type="InterPro" id="IPR036770">
    <property type="entry name" value="Ankyrin_rpt-contain_sf"/>
</dbReference>
<organism evidence="4 5">
    <name type="scientific">Luteococcus peritonei</name>
    <dbReference type="NCBI Taxonomy" id="88874"/>
    <lineage>
        <taxon>Bacteria</taxon>
        <taxon>Bacillati</taxon>
        <taxon>Actinomycetota</taxon>
        <taxon>Actinomycetes</taxon>
        <taxon>Propionibacteriales</taxon>
        <taxon>Propionibacteriaceae</taxon>
        <taxon>Luteococcus</taxon>
    </lineage>
</organism>
<comment type="caution">
    <text evidence="4">The sequence shown here is derived from an EMBL/GenBank/DDBJ whole genome shotgun (WGS) entry which is preliminary data.</text>
</comment>
<dbReference type="SMART" id="SM00248">
    <property type="entry name" value="ANK"/>
    <property type="match status" value="2"/>
</dbReference>
<dbReference type="Gene3D" id="1.25.40.20">
    <property type="entry name" value="Ankyrin repeat-containing domain"/>
    <property type="match status" value="1"/>
</dbReference>
<proteinExistence type="predicted"/>
<dbReference type="PANTHER" id="PTHR24198:SF165">
    <property type="entry name" value="ANKYRIN REPEAT-CONTAINING PROTEIN-RELATED"/>
    <property type="match status" value="1"/>
</dbReference>
<dbReference type="EMBL" id="JBHUFZ010000016">
    <property type="protein sequence ID" value="MFD1889938.1"/>
    <property type="molecule type" value="Genomic_DNA"/>
</dbReference>
<name>A0ABW4RWX4_9ACTN</name>
<dbReference type="RefSeq" id="WP_343872865.1">
    <property type="nucleotide sequence ID" value="NZ_BAAAIX010000013.1"/>
</dbReference>
<dbReference type="Proteomes" id="UP001597326">
    <property type="component" value="Unassembled WGS sequence"/>
</dbReference>
<dbReference type="PANTHER" id="PTHR24198">
    <property type="entry name" value="ANKYRIN REPEAT AND PROTEIN KINASE DOMAIN-CONTAINING PROTEIN"/>
    <property type="match status" value="1"/>
</dbReference>
<evidence type="ECO:0000256" key="3">
    <source>
        <dbReference type="PROSITE-ProRule" id="PRU00023"/>
    </source>
</evidence>
<keyword evidence="5" id="KW-1185">Reference proteome</keyword>
<reference evidence="5" key="1">
    <citation type="journal article" date="2019" name="Int. J. Syst. Evol. Microbiol.">
        <title>The Global Catalogue of Microorganisms (GCM) 10K type strain sequencing project: providing services to taxonomists for standard genome sequencing and annotation.</title>
        <authorList>
            <consortium name="The Broad Institute Genomics Platform"/>
            <consortium name="The Broad Institute Genome Sequencing Center for Infectious Disease"/>
            <person name="Wu L."/>
            <person name="Ma J."/>
        </authorList>
    </citation>
    <scope>NUCLEOTIDE SEQUENCE [LARGE SCALE GENOMIC DNA]</scope>
    <source>
        <strain evidence="5">CAIM 431</strain>
    </source>
</reference>
<sequence>MSDDQAPELTDEQLELLNGCFDLARAGESERLLALVDAGIPVNLTDHKGDSLLILAAYNVHPELVAALLERGADPNRSNQRGQTALACALFVQDESSVRILLDNGADPNAGWMNAWAVVDFFGLDQMREILPQRPVDL</sequence>
<dbReference type="PROSITE" id="PS50088">
    <property type="entry name" value="ANK_REPEAT"/>
    <property type="match status" value="2"/>
</dbReference>
<gene>
    <name evidence="4" type="ORF">ACFSCS_07010</name>
</gene>
<keyword evidence="1" id="KW-0677">Repeat</keyword>
<feature type="repeat" description="ANK" evidence="3">
    <location>
        <begin position="81"/>
        <end position="110"/>
    </location>
</feature>
<evidence type="ECO:0000313" key="5">
    <source>
        <dbReference type="Proteomes" id="UP001597326"/>
    </source>
</evidence>
<dbReference type="Pfam" id="PF12796">
    <property type="entry name" value="Ank_2"/>
    <property type="match status" value="1"/>
</dbReference>
<feature type="repeat" description="ANK" evidence="3">
    <location>
        <begin position="48"/>
        <end position="80"/>
    </location>
</feature>